<feature type="transmembrane region" description="Helical" evidence="6">
    <location>
        <begin position="398"/>
        <end position="418"/>
    </location>
</feature>
<dbReference type="Pfam" id="PF00939">
    <property type="entry name" value="Na_sulph_symp"/>
    <property type="match status" value="1"/>
</dbReference>
<feature type="transmembrane region" description="Helical" evidence="6">
    <location>
        <begin position="438"/>
        <end position="457"/>
    </location>
</feature>
<feature type="transmembrane region" description="Helical" evidence="6">
    <location>
        <begin position="12"/>
        <end position="31"/>
    </location>
</feature>
<reference evidence="7" key="1">
    <citation type="submission" date="2022-11" db="EMBL/GenBank/DDBJ databases">
        <title>Centuries of genome instability and evolution in soft-shell clam transmissible cancer (bioRxiv).</title>
        <authorList>
            <person name="Hart S.F.M."/>
            <person name="Yonemitsu M.A."/>
            <person name="Giersch R.M."/>
            <person name="Beal B.F."/>
            <person name="Arriagada G."/>
            <person name="Davis B.W."/>
            <person name="Ostrander E.A."/>
            <person name="Goff S.P."/>
            <person name="Metzger M.J."/>
        </authorList>
    </citation>
    <scope>NUCLEOTIDE SEQUENCE</scope>
    <source>
        <strain evidence="7">MELC-2E11</strain>
        <tissue evidence="7">Siphon/mantle</tissue>
    </source>
</reference>
<dbReference type="CDD" id="cd01115">
    <property type="entry name" value="SLC13_permease"/>
    <property type="match status" value="1"/>
</dbReference>
<keyword evidence="3 6" id="KW-0812">Transmembrane</keyword>
<feature type="transmembrane region" description="Helical" evidence="6">
    <location>
        <begin position="220"/>
        <end position="242"/>
    </location>
</feature>
<evidence type="ECO:0000256" key="5">
    <source>
        <dbReference type="ARBA" id="ARBA00023136"/>
    </source>
</evidence>
<evidence type="ECO:0000256" key="1">
    <source>
        <dbReference type="ARBA" id="ARBA00004141"/>
    </source>
</evidence>
<evidence type="ECO:0000256" key="2">
    <source>
        <dbReference type="ARBA" id="ARBA00006772"/>
    </source>
</evidence>
<comment type="subcellular location">
    <subcellularLocation>
        <location evidence="1">Membrane</location>
        <topology evidence="1">Multi-pass membrane protein</topology>
    </subcellularLocation>
</comment>
<organism evidence="7 8">
    <name type="scientific">Mya arenaria</name>
    <name type="common">Soft-shell clam</name>
    <dbReference type="NCBI Taxonomy" id="6604"/>
    <lineage>
        <taxon>Eukaryota</taxon>
        <taxon>Metazoa</taxon>
        <taxon>Spiralia</taxon>
        <taxon>Lophotrochozoa</taxon>
        <taxon>Mollusca</taxon>
        <taxon>Bivalvia</taxon>
        <taxon>Autobranchia</taxon>
        <taxon>Heteroconchia</taxon>
        <taxon>Euheterodonta</taxon>
        <taxon>Imparidentia</taxon>
        <taxon>Neoheterodontei</taxon>
        <taxon>Myida</taxon>
        <taxon>Myoidea</taxon>
        <taxon>Myidae</taxon>
        <taxon>Mya</taxon>
    </lineage>
</organism>
<dbReference type="EMBL" id="CP111015">
    <property type="protein sequence ID" value="WAR01095.1"/>
    <property type="molecule type" value="Genomic_DNA"/>
</dbReference>
<dbReference type="Proteomes" id="UP001164746">
    <property type="component" value="Chromosome 4"/>
</dbReference>
<proteinExistence type="inferred from homology"/>
<keyword evidence="4 6" id="KW-1133">Transmembrane helix</keyword>
<feature type="transmembrane region" description="Helical" evidence="6">
    <location>
        <begin position="275"/>
        <end position="296"/>
    </location>
</feature>
<evidence type="ECO:0000256" key="4">
    <source>
        <dbReference type="ARBA" id="ARBA00022989"/>
    </source>
</evidence>
<name>A0ABY7DUH3_MYAAR</name>
<evidence type="ECO:0000256" key="3">
    <source>
        <dbReference type="ARBA" id="ARBA00022692"/>
    </source>
</evidence>
<feature type="transmembrane region" description="Helical" evidence="6">
    <location>
        <begin position="43"/>
        <end position="59"/>
    </location>
</feature>
<protein>
    <submittedName>
        <fullName evidence="7">S13A5-like protein</fullName>
    </submittedName>
</protein>
<keyword evidence="8" id="KW-1185">Reference proteome</keyword>
<dbReference type="InterPro" id="IPR001898">
    <property type="entry name" value="SLC13A/DASS"/>
</dbReference>
<sequence length="479" mass="52949">MAIFWITEALPIAVTALIPVFLFPMVGILSVKDTSHEYINDTNMLFVGGLIVAAAIEHWNIHRRLALKILLKVGSEAKWLMLGLMGPTWFLSMWISNTATAAMMVPITNAILMQLKNTEDEYKNTEGIYFYHSFDNPAMELDEIAVTVLPEDGIANDNILEDNTKEAFTRLCKCLTLSIAYAANCGGIGSLTGTGPNLVMKGQLDIVLEEYGITQSPITFASWMGFGVPLSFTLVIIVWIWLQIMFLRCKNCCGSRNPERAARVKAAIQREYEKLGPITFGQGAVMAHFIVLAILWRHFVEELTPLLSWRAAVDKVPWGVVFLLGGGFAMAKASKESGLSAWVGEKLSVLDFLEPWVLNLVLCYIIAAMTEVTSNTATCTLMMPILANLAVHLKQTPIYLMFPTAIATSFAFMLPVATPPNAVIFSYGYVKVTDMVKAGFILNVICVLVLIGFTETLGNKLFDFHTLPPEIALYYNNTT</sequence>
<accession>A0ABY7DUH3</accession>
<dbReference type="PANTHER" id="PTHR10283:SF82">
    <property type="entry name" value="SOLUTE CARRIER FAMILY 13 MEMBER 2"/>
    <property type="match status" value="1"/>
</dbReference>
<gene>
    <name evidence="7" type="ORF">MAR_007653</name>
</gene>
<feature type="transmembrane region" description="Helical" evidence="6">
    <location>
        <begin position="347"/>
        <end position="367"/>
    </location>
</feature>
<dbReference type="PANTHER" id="PTHR10283">
    <property type="entry name" value="SOLUTE CARRIER FAMILY 13 MEMBER"/>
    <property type="match status" value="1"/>
</dbReference>
<evidence type="ECO:0000256" key="6">
    <source>
        <dbReference type="SAM" id="Phobius"/>
    </source>
</evidence>
<keyword evidence="5 6" id="KW-0472">Membrane</keyword>
<evidence type="ECO:0000313" key="7">
    <source>
        <dbReference type="EMBL" id="WAR01095.1"/>
    </source>
</evidence>
<evidence type="ECO:0000313" key="8">
    <source>
        <dbReference type="Proteomes" id="UP001164746"/>
    </source>
</evidence>
<comment type="similarity">
    <text evidence="2">Belongs to the SLC13A/DASS transporter (TC 2.A.47) family. NADC subfamily.</text>
</comment>